<dbReference type="EMBL" id="KN818271">
    <property type="protein sequence ID" value="KIL62410.1"/>
    <property type="molecule type" value="Genomic_DNA"/>
</dbReference>
<dbReference type="HOGENOM" id="CLU_033085_0_0_1"/>
<feature type="compositionally biased region" description="Low complexity" evidence="1">
    <location>
        <begin position="374"/>
        <end position="383"/>
    </location>
</feature>
<feature type="transmembrane region" description="Helical" evidence="2">
    <location>
        <begin position="263"/>
        <end position="287"/>
    </location>
</feature>
<evidence type="ECO:0000256" key="3">
    <source>
        <dbReference type="SAM" id="SignalP"/>
    </source>
</evidence>
<dbReference type="CDD" id="cd12087">
    <property type="entry name" value="TM_EGFR-like"/>
    <property type="match status" value="1"/>
</dbReference>
<keyword evidence="2" id="KW-0812">Transmembrane</keyword>
<sequence length="449" mass="47111">MFSITIFVAIYYLLWRVVPSVAYSWQLNAAPVQCTDISITITGTDGQPPYSVLVVPFGPPPFGADVRGVIQKNFDGNSNSVNVPIKYPANTQFVAVVSDTAGFGTGGTSAPTLVAQSGDNSCFNASQPWSPHFWYFIGPLSQPAAEVVQCNTTRIWWNKTADVEGTPKFAGIIPGGVSFSILAESGITNTSDEGIGFSWLPRLSQGTQILIVGGDDRGLGAGGSAEFTTAHSDDSSCVTAGSPSTTPGTVAGAVNTTSSMTAAIIGGAVGGSLGFVALCAIIAFLLIRHRRNQRYSTGSTIYTLNSERADIMTKPGNPLSYYGIEPFDHTLSPVSGFGHENTAPMRQLTISTTSGMASPNGDRLSGPQAVEPPGSLSRSGSGSINFTPSAPMITTTIIQHTDGGAPVENENVPTTINLPPTYNSLESTQQGRTRQGGKRRVTDNQPFSR</sequence>
<gene>
    <name evidence="4" type="ORF">M378DRAFT_165776</name>
</gene>
<dbReference type="OrthoDB" id="3267813at2759"/>
<organism evidence="4 5">
    <name type="scientific">Amanita muscaria (strain Koide BX008)</name>
    <dbReference type="NCBI Taxonomy" id="946122"/>
    <lineage>
        <taxon>Eukaryota</taxon>
        <taxon>Fungi</taxon>
        <taxon>Dikarya</taxon>
        <taxon>Basidiomycota</taxon>
        <taxon>Agaricomycotina</taxon>
        <taxon>Agaricomycetes</taxon>
        <taxon>Agaricomycetidae</taxon>
        <taxon>Agaricales</taxon>
        <taxon>Pluteineae</taxon>
        <taxon>Amanitaceae</taxon>
        <taxon>Amanita</taxon>
    </lineage>
</organism>
<evidence type="ECO:0000313" key="5">
    <source>
        <dbReference type="Proteomes" id="UP000054549"/>
    </source>
</evidence>
<evidence type="ECO:0000256" key="2">
    <source>
        <dbReference type="SAM" id="Phobius"/>
    </source>
</evidence>
<proteinExistence type="predicted"/>
<dbReference type="Proteomes" id="UP000054549">
    <property type="component" value="Unassembled WGS sequence"/>
</dbReference>
<feature type="region of interest" description="Disordered" evidence="1">
    <location>
        <begin position="354"/>
        <end position="386"/>
    </location>
</feature>
<evidence type="ECO:0000256" key="1">
    <source>
        <dbReference type="SAM" id="MobiDB-lite"/>
    </source>
</evidence>
<evidence type="ECO:0000313" key="4">
    <source>
        <dbReference type="EMBL" id="KIL62410.1"/>
    </source>
</evidence>
<reference evidence="4 5" key="1">
    <citation type="submission" date="2014-04" db="EMBL/GenBank/DDBJ databases">
        <title>Evolutionary Origins and Diversification of the Mycorrhizal Mutualists.</title>
        <authorList>
            <consortium name="DOE Joint Genome Institute"/>
            <consortium name="Mycorrhizal Genomics Consortium"/>
            <person name="Kohler A."/>
            <person name="Kuo A."/>
            <person name="Nagy L.G."/>
            <person name="Floudas D."/>
            <person name="Copeland A."/>
            <person name="Barry K.W."/>
            <person name="Cichocki N."/>
            <person name="Veneault-Fourrey C."/>
            <person name="LaButti K."/>
            <person name="Lindquist E.A."/>
            <person name="Lipzen A."/>
            <person name="Lundell T."/>
            <person name="Morin E."/>
            <person name="Murat C."/>
            <person name="Riley R."/>
            <person name="Ohm R."/>
            <person name="Sun H."/>
            <person name="Tunlid A."/>
            <person name="Henrissat B."/>
            <person name="Grigoriev I.V."/>
            <person name="Hibbett D.S."/>
            <person name="Martin F."/>
        </authorList>
    </citation>
    <scope>NUCLEOTIDE SEQUENCE [LARGE SCALE GENOMIC DNA]</scope>
    <source>
        <strain evidence="4 5">Koide BX008</strain>
    </source>
</reference>
<feature type="compositionally biased region" description="Polar residues" evidence="1">
    <location>
        <begin position="411"/>
        <end position="427"/>
    </location>
</feature>
<name>A0A0C2SH15_AMAMK</name>
<keyword evidence="5" id="KW-1185">Reference proteome</keyword>
<accession>A0A0C2SH15</accession>
<keyword evidence="3" id="KW-0732">Signal</keyword>
<dbReference type="InParanoid" id="A0A0C2SH15"/>
<dbReference type="AlphaFoldDB" id="A0A0C2SH15"/>
<keyword evidence="2" id="KW-1133">Transmembrane helix</keyword>
<feature type="signal peptide" evidence="3">
    <location>
        <begin position="1"/>
        <end position="22"/>
    </location>
</feature>
<feature type="region of interest" description="Disordered" evidence="1">
    <location>
        <begin position="410"/>
        <end position="449"/>
    </location>
</feature>
<protein>
    <submittedName>
        <fullName evidence="4">Uncharacterized protein</fullName>
    </submittedName>
</protein>
<feature type="chain" id="PRO_5002155675" evidence="3">
    <location>
        <begin position="23"/>
        <end position="449"/>
    </location>
</feature>
<keyword evidence="2" id="KW-0472">Membrane</keyword>